<dbReference type="GO" id="GO:0016746">
    <property type="term" value="F:acyltransferase activity"/>
    <property type="evidence" value="ECO:0007669"/>
    <property type="project" value="UniProtKB-KW"/>
</dbReference>
<dbReference type="Pfam" id="PF13480">
    <property type="entry name" value="Acetyltransf_6"/>
    <property type="match status" value="1"/>
</dbReference>
<dbReference type="RefSeq" id="WP_181567613.1">
    <property type="nucleotide sequence ID" value="NZ_CP059322.2"/>
</dbReference>
<dbReference type="PANTHER" id="PTHR36174:SF1">
    <property type="entry name" value="LIPID II:GLYCINE GLYCYLTRANSFERASE"/>
    <property type="match status" value="1"/>
</dbReference>
<dbReference type="SUPFAM" id="SSF55729">
    <property type="entry name" value="Acyl-CoA N-acyltransferases (Nat)"/>
    <property type="match status" value="1"/>
</dbReference>
<sequence>MTVTVDVTDAGPIDPATDSRRPDVYFTSGYGEAVAADGSGSWRLAHHDDDLVLLPYLLRPLGDDAADAVSPYGYCGIHVAPECRPSDLVAFWSALGDRWRAEGVVSLFLRFSPLDPASVDAVRGLDGMSLTRRADTVTVPVRATPTEIWDDMEGRSRTAIRKARRGGMHGTVRPAEAEDVAAASPFRQLYESTMTRVGSAAGYFFPEAYYRRLLTGLGPSLLLAEVRDGTSAVVAAALVLRHGGRVHYHLAGSRPEAAREGANNMLVWTILEWAAETGADVVHLGGGLQADDNLFRFKRAFGGLRTPFWTGTVILDHERYDRLTEERAARLGLPAAHLRQSGYFPAYRFGGA</sequence>
<dbReference type="AlphaFoldDB" id="A0A7L6AZW9"/>
<organism evidence="2 3">
    <name type="scientific">Micromonospora robiginosa</name>
    <dbReference type="NCBI Taxonomy" id="2749844"/>
    <lineage>
        <taxon>Bacteria</taxon>
        <taxon>Bacillati</taxon>
        <taxon>Actinomycetota</taxon>
        <taxon>Actinomycetes</taxon>
        <taxon>Micromonosporales</taxon>
        <taxon>Micromonosporaceae</taxon>
        <taxon>Micromonospora</taxon>
    </lineage>
</organism>
<dbReference type="Proteomes" id="UP000510844">
    <property type="component" value="Chromosome"/>
</dbReference>
<keyword evidence="2" id="KW-0808">Transferase</keyword>
<evidence type="ECO:0000313" key="3">
    <source>
        <dbReference type="Proteomes" id="UP000510844"/>
    </source>
</evidence>
<evidence type="ECO:0000259" key="1">
    <source>
        <dbReference type="Pfam" id="PF13480"/>
    </source>
</evidence>
<name>A0A7L6AZW9_9ACTN</name>
<dbReference type="InterPro" id="IPR016181">
    <property type="entry name" value="Acyl_CoA_acyltransferase"/>
</dbReference>
<keyword evidence="3" id="KW-1185">Reference proteome</keyword>
<dbReference type="EC" id="2.3.1.-" evidence="2"/>
<feature type="domain" description="BioF2-like acetyltransferase" evidence="1">
    <location>
        <begin position="157"/>
        <end position="289"/>
    </location>
</feature>
<keyword evidence="2" id="KW-0012">Acyltransferase</keyword>
<dbReference type="KEGG" id="mfeu:H1D33_16730"/>
<dbReference type="Gene3D" id="3.40.630.30">
    <property type="match status" value="1"/>
</dbReference>
<dbReference type="InterPro" id="IPR038740">
    <property type="entry name" value="BioF2-like_GNAT_dom"/>
</dbReference>
<reference evidence="3" key="1">
    <citation type="submission" date="2020-07" db="EMBL/GenBank/DDBJ databases">
        <title>A new Micromonospora strain with potent antibiotic activity isolated from the microbiome of a mid-Atlantic deep-sea sponge.</title>
        <authorList>
            <person name="Back C.R."/>
            <person name="Stennett H.L."/>
            <person name="Williams S.E."/>
            <person name="Wang L."/>
            <person name="Ojeda Gomez J."/>
            <person name="Abdulle O.M."/>
            <person name="Duffy T."/>
            <person name="Hendry K.R."/>
            <person name="Powell D."/>
            <person name="Stach J.E."/>
            <person name="Essex-Lopresti A.E."/>
            <person name="Willis C.L."/>
            <person name="Curnow P."/>
            <person name="Race P.R."/>
        </authorList>
    </citation>
    <scope>NUCLEOTIDE SEQUENCE [LARGE SCALE GENOMIC DNA]</scope>
    <source>
        <strain evidence="3">28ISP2-46</strain>
    </source>
</reference>
<proteinExistence type="predicted"/>
<dbReference type="PANTHER" id="PTHR36174">
    <property type="entry name" value="LIPID II:GLYCINE GLYCYLTRANSFERASE"/>
    <property type="match status" value="1"/>
</dbReference>
<protein>
    <submittedName>
        <fullName evidence="2">GNAT family N-acetyltransferase</fullName>
        <ecNumber evidence="2">2.3.1.-</ecNumber>
    </submittedName>
</protein>
<dbReference type="EMBL" id="CP059322">
    <property type="protein sequence ID" value="QLQ35065.1"/>
    <property type="molecule type" value="Genomic_DNA"/>
</dbReference>
<dbReference type="InterPro" id="IPR050644">
    <property type="entry name" value="PG_Glycine_Bridge_Synth"/>
</dbReference>
<gene>
    <name evidence="2" type="ORF">H1D33_16730</name>
</gene>
<reference evidence="2 3" key="2">
    <citation type="journal article" date="2021" name="Mar. Drugs">
        <title>A New Micromonospora Strain with Antibiotic Activity Isolated from the Microbiome of a Mid-Atlantic Deep-Sea Sponge.</title>
        <authorList>
            <person name="Back C.R."/>
            <person name="Stennett H.L."/>
            <person name="Williams S.E."/>
            <person name="Wang L."/>
            <person name="Ojeda Gomez J."/>
            <person name="Abdulle O.M."/>
            <person name="Duffy T."/>
            <person name="Neal C."/>
            <person name="Mantell J."/>
            <person name="Jepson M.A."/>
            <person name="Hendry K.R."/>
            <person name="Powell D."/>
            <person name="Stach J.E.M."/>
            <person name="Essex-Lopresti A.E."/>
            <person name="Willis C.L."/>
            <person name="Curnow P."/>
            <person name="Race P.R."/>
        </authorList>
    </citation>
    <scope>NUCLEOTIDE SEQUENCE [LARGE SCALE GENOMIC DNA]</scope>
    <source>
        <strain evidence="2 3">28ISP2-46</strain>
    </source>
</reference>
<evidence type="ECO:0000313" key="2">
    <source>
        <dbReference type="EMBL" id="QLQ35065.1"/>
    </source>
</evidence>
<accession>A0A7L6AZW9</accession>